<feature type="transmembrane region" description="Helical" evidence="1">
    <location>
        <begin position="51"/>
        <end position="72"/>
    </location>
</feature>
<accession>A0A7X6HHB2</accession>
<proteinExistence type="predicted"/>
<protein>
    <submittedName>
        <fullName evidence="2">Uncharacterized protein</fullName>
    </submittedName>
</protein>
<dbReference type="Proteomes" id="UP000544090">
    <property type="component" value="Unassembled WGS sequence"/>
</dbReference>
<evidence type="ECO:0000313" key="3">
    <source>
        <dbReference type="Proteomes" id="UP000544090"/>
    </source>
</evidence>
<dbReference type="EMBL" id="JAAZSQ010000021">
    <property type="protein sequence ID" value="NKX56219.1"/>
    <property type="molecule type" value="Genomic_DNA"/>
</dbReference>
<comment type="caution">
    <text evidence="2">The sequence shown here is derived from an EMBL/GenBank/DDBJ whole genome shotgun (WGS) entry which is preliminary data.</text>
</comment>
<reference evidence="2 3" key="1">
    <citation type="submission" date="2020-04" db="EMBL/GenBank/DDBJ databases">
        <title>Arthrobacter sp. nov.</title>
        <authorList>
            <person name="Liu S."/>
        </authorList>
    </citation>
    <scope>NUCLEOTIDE SEQUENCE [LARGE SCALE GENOMIC DNA]</scope>
    <source>
        <strain evidence="2 3">E918</strain>
    </source>
</reference>
<dbReference type="AlphaFoldDB" id="A0A7X6HHB2"/>
<sequence>MDPSSRPAQLPDSSPATAAAAVAAVVLCAAGLLSLAAILAGAWAGTGAWTGFAWIAFGCLPAAFVLMLGLVVRSIRRRRSL</sequence>
<keyword evidence="3" id="KW-1185">Reference proteome</keyword>
<keyword evidence="1" id="KW-0472">Membrane</keyword>
<evidence type="ECO:0000256" key="1">
    <source>
        <dbReference type="SAM" id="Phobius"/>
    </source>
</evidence>
<name>A0A7X6HHB2_9MICC</name>
<evidence type="ECO:0000313" key="2">
    <source>
        <dbReference type="EMBL" id="NKX56219.1"/>
    </source>
</evidence>
<feature type="transmembrane region" description="Helical" evidence="1">
    <location>
        <begin position="21"/>
        <end position="45"/>
    </location>
</feature>
<keyword evidence="1" id="KW-0812">Transmembrane</keyword>
<gene>
    <name evidence="2" type="ORF">HGG74_17135</name>
</gene>
<organism evidence="2 3">
    <name type="scientific">Arthrobacter mobilis</name>
    <dbReference type="NCBI Taxonomy" id="2724944"/>
    <lineage>
        <taxon>Bacteria</taxon>
        <taxon>Bacillati</taxon>
        <taxon>Actinomycetota</taxon>
        <taxon>Actinomycetes</taxon>
        <taxon>Micrococcales</taxon>
        <taxon>Micrococcaceae</taxon>
        <taxon>Arthrobacter</taxon>
    </lineage>
</organism>
<keyword evidence="1" id="KW-1133">Transmembrane helix</keyword>